<comment type="subcellular location">
    <subcellularLocation>
        <location evidence="1">Nucleus</location>
    </subcellularLocation>
</comment>
<comment type="caution">
    <text evidence="6">The sequence shown here is derived from an EMBL/GenBank/DDBJ whole genome shotgun (WGS) entry which is preliminary data.</text>
</comment>
<evidence type="ECO:0000256" key="4">
    <source>
        <dbReference type="ARBA" id="ARBA00023242"/>
    </source>
</evidence>
<feature type="region of interest" description="Disordered" evidence="5">
    <location>
        <begin position="317"/>
        <end position="373"/>
    </location>
</feature>
<evidence type="ECO:0000313" key="7">
    <source>
        <dbReference type="Proteomes" id="UP001175271"/>
    </source>
</evidence>
<dbReference type="FunFam" id="2.30.18.10:FF:000008">
    <property type="entry name" value="Transcription factor TFIIA complex large subunit"/>
    <property type="match status" value="1"/>
</dbReference>
<dbReference type="Pfam" id="PF03153">
    <property type="entry name" value="TFIIA"/>
    <property type="match status" value="2"/>
</dbReference>
<dbReference type="Gene3D" id="1.10.287.100">
    <property type="match status" value="1"/>
</dbReference>
<name>A0AA39HUT9_9BILA</name>
<proteinExistence type="inferred from homology"/>
<dbReference type="SMART" id="SM01371">
    <property type="entry name" value="TFIIA"/>
    <property type="match status" value="1"/>
</dbReference>
<accession>A0AA39HUT9</accession>
<evidence type="ECO:0000313" key="6">
    <source>
        <dbReference type="EMBL" id="KAK0411313.1"/>
    </source>
</evidence>
<evidence type="ECO:0000256" key="5">
    <source>
        <dbReference type="SAM" id="MobiDB-lite"/>
    </source>
</evidence>
<feature type="compositionally biased region" description="Acidic residues" evidence="5">
    <location>
        <begin position="362"/>
        <end position="373"/>
    </location>
</feature>
<dbReference type="PANTHER" id="PTHR12694:SF8">
    <property type="entry name" value="TRANSCRIPTION INITIATION FACTOR IIA SUBUNIT 1"/>
    <property type="match status" value="1"/>
</dbReference>
<feature type="region of interest" description="Disordered" evidence="5">
    <location>
        <begin position="65"/>
        <end position="88"/>
    </location>
</feature>
<evidence type="ECO:0008006" key="8">
    <source>
        <dbReference type="Google" id="ProtNLM"/>
    </source>
</evidence>
<sequence length="426" mass="47758">MAQQTSGHTIEDIYKAVISDVISQVKEAFLDENIDIDVLHQLKKEWEDKVNASGCVDMEGTRQLRTPDTQPVLPPPTFKIGGPWNPPPREPPTFMRVQGTDRISRCDKLFAYLFKVKVWRESPSKGNSHFRRAPGILLKEDNSSSLYLNKANLWAHRLLVQFLVFRQAQCSPLSLVVKEGLSVYPQAKHKRCCLRCHIHCQEVSKEWVNLDFSLSSSVCNQPGTQPVYLPVSANGTPLMNSNPNIRAPVTQSGSSRPLDTTTVHQLDGAVQLDGEGADDPSSSSGIVIEAKDVKYVKLNKRQMKKLAEKMSKMLVTQLDGGGGGMTDSSSEDEEEEDPLQTFVNKIDEGGEEGDEQVREEEPLNSDDDQSDDEDLETLFDADDVVMCQFEKVHRARQKWKFSLKDGVMQIHGKDYVFSKCSGEAEW</sequence>
<gene>
    <name evidence="6" type="ORF">QR680_005597</name>
</gene>
<keyword evidence="4" id="KW-0539">Nucleus</keyword>
<dbReference type="InterPro" id="IPR009088">
    <property type="entry name" value="TFIIA_b-brl"/>
</dbReference>
<dbReference type="EMBL" id="JAUCMV010000003">
    <property type="protein sequence ID" value="KAK0411313.1"/>
    <property type="molecule type" value="Genomic_DNA"/>
</dbReference>
<dbReference type="Gene3D" id="2.30.18.10">
    <property type="entry name" value="Transcription factor IIA (TFIIA), beta-barrel domain"/>
    <property type="match status" value="1"/>
</dbReference>
<feature type="compositionally biased region" description="Acidic residues" evidence="5">
    <location>
        <begin position="329"/>
        <end position="338"/>
    </location>
</feature>
<reference evidence="6" key="1">
    <citation type="submission" date="2023-06" db="EMBL/GenBank/DDBJ databases">
        <title>Genomic analysis of the entomopathogenic nematode Steinernema hermaphroditum.</title>
        <authorList>
            <person name="Schwarz E.M."/>
            <person name="Heppert J.K."/>
            <person name="Baniya A."/>
            <person name="Schwartz H.T."/>
            <person name="Tan C.-H."/>
            <person name="Antoshechkin I."/>
            <person name="Sternberg P.W."/>
            <person name="Goodrich-Blair H."/>
            <person name="Dillman A.R."/>
        </authorList>
    </citation>
    <scope>NUCLEOTIDE SEQUENCE</scope>
    <source>
        <strain evidence="6">PS9179</strain>
        <tissue evidence="6">Whole animal</tissue>
    </source>
</reference>
<evidence type="ECO:0000256" key="2">
    <source>
        <dbReference type="ARBA" id="ARBA00010059"/>
    </source>
</evidence>
<comment type="similarity">
    <text evidence="2">Belongs to the TFIIA subunit 1 family.</text>
</comment>
<dbReference type="InterPro" id="IPR004855">
    <property type="entry name" value="TFIIA_asu/bsu"/>
</dbReference>
<dbReference type="CDD" id="cd07976">
    <property type="entry name" value="TFIIA_alpha_beta_like"/>
    <property type="match status" value="1"/>
</dbReference>
<evidence type="ECO:0000256" key="1">
    <source>
        <dbReference type="ARBA" id="ARBA00004123"/>
    </source>
</evidence>
<dbReference type="PANTHER" id="PTHR12694">
    <property type="entry name" value="TRANSCRIPTION INITIATION FACTOR IIA SUBUNIT 1"/>
    <property type="match status" value="1"/>
</dbReference>
<keyword evidence="7" id="KW-1185">Reference proteome</keyword>
<dbReference type="SUPFAM" id="SSF50784">
    <property type="entry name" value="Transcription factor IIA (TFIIA), beta-barrel domain"/>
    <property type="match status" value="1"/>
</dbReference>
<keyword evidence="3" id="KW-0804">Transcription</keyword>
<dbReference type="AlphaFoldDB" id="A0AA39HUT9"/>
<dbReference type="Proteomes" id="UP001175271">
    <property type="component" value="Unassembled WGS sequence"/>
</dbReference>
<organism evidence="6 7">
    <name type="scientific">Steinernema hermaphroditum</name>
    <dbReference type="NCBI Taxonomy" id="289476"/>
    <lineage>
        <taxon>Eukaryota</taxon>
        <taxon>Metazoa</taxon>
        <taxon>Ecdysozoa</taxon>
        <taxon>Nematoda</taxon>
        <taxon>Chromadorea</taxon>
        <taxon>Rhabditida</taxon>
        <taxon>Tylenchina</taxon>
        <taxon>Panagrolaimomorpha</taxon>
        <taxon>Strongyloidoidea</taxon>
        <taxon>Steinernematidae</taxon>
        <taxon>Steinernema</taxon>
    </lineage>
</organism>
<evidence type="ECO:0000256" key="3">
    <source>
        <dbReference type="ARBA" id="ARBA00023163"/>
    </source>
</evidence>
<dbReference type="GO" id="GO:0005672">
    <property type="term" value="C:transcription factor TFIIA complex"/>
    <property type="evidence" value="ECO:0007669"/>
    <property type="project" value="InterPro"/>
</dbReference>
<dbReference type="SUPFAM" id="SSF47396">
    <property type="entry name" value="Transcription factor IIA (TFIIA), alpha-helical domain"/>
    <property type="match status" value="1"/>
</dbReference>
<dbReference type="GO" id="GO:0006367">
    <property type="term" value="P:transcription initiation at RNA polymerase II promoter"/>
    <property type="evidence" value="ECO:0007669"/>
    <property type="project" value="InterPro"/>
</dbReference>
<protein>
    <recommendedName>
        <fullName evidence="8">Transcription initiation factor IIA subunit 1</fullName>
    </recommendedName>
</protein>